<dbReference type="EMBL" id="CAJZAG010000013">
    <property type="protein sequence ID" value="CAG9184619.1"/>
    <property type="molecule type" value="Genomic_DNA"/>
</dbReference>
<dbReference type="Proteomes" id="UP000706525">
    <property type="component" value="Unassembled WGS sequence"/>
</dbReference>
<evidence type="ECO:0000313" key="2">
    <source>
        <dbReference type="Proteomes" id="UP000706525"/>
    </source>
</evidence>
<organism evidence="1 2">
    <name type="scientific">Cupriavidus pampae</name>
    <dbReference type="NCBI Taxonomy" id="659251"/>
    <lineage>
        <taxon>Bacteria</taxon>
        <taxon>Pseudomonadati</taxon>
        <taxon>Pseudomonadota</taxon>
        <taxon>Betaproteobacteria</taxon>
        <taxon>Burkholderiales</taxon>
        <taxon>Burkholderiaceae</taxon>
        <taxon>Cupriavidus</taxon>
    </lineage>
</organism>
<comment type="caution">
    <text evidence="1">The sequence shown here is derived from an EMBL/GenBank/DDBJ whole genome shotgun (WGS) entry which is preliminary data.</text>
</comment>
<gene>
    <name evidence="1" type="primary">vdcD</name>
    <name evidence="1" type="ORF">LMG32289_05668</name>
</gene>
<dbReference type="SUPFAM" id="SSF57783">
    <property type="entry name" value="Zinc beta-ribbon"/>
    <property type="match status" value="1"/>
</dbReference>
<keyword evidence="2" id="KW-1185">Reference proteome</keyword>
<sequence>MDAEDTPWVCPRCGATTTQIRAKSAVANVWTVFGCDTCLYTWRSTEPKENTDRTCYPNVFRLHPEDIAKMPVVPSIPPLRPKG</sequence>
<dbReference type="NCBIfam" id="NF041205">
    <property type="entry name" value="VdcD"/>
    <property type="match status" value="1"/>
</dbReference>
<protein>
    <submittedName>
        <fullName evidence="1">Protein VdcD</fullName>
    </submittedName>
</protein>
<reference evidence="1 2" key="1">
    <citation type="submission" date="2021-08" db="EMBL/GenBank/DDBJ databases">
        <authorList>
            <person name="Peeters C."/>
        </authorList>
    </citation>
    <scope>NUCLEOTIDE SEQUENCE [LARGE SCALE GENOMIC DNA]</scope>
    <source>
        <strain evidence="1 2">LMG 32289</strain>
    </source>
</reference>
<dbReference type="Pfam" id="PF26358">
    <property type="entry name" value="EcdD_BsdD_detox"/>
    <property type="match status" value="1"/>
</dbReference>
<proteinExistence type="predicted"/>
<evidence type="ECO:0000313" key="1">
    <source>
        <dbReference type="EMBL" id="CAG9184619.1"/>
    </source>
</evidence>
<dbReference type="RefSeq" id="WP_223994379.1">
    <property type="nucleotide sequence ID" value="NZ_CAJZAG010000013.1"/>
</dbReference>
<name>A0ABN7ZKJ3_9BURK</name>
<accession>A0ABN7ZKJ3</accession>
<dbReference type="InterPro" id="IPR047707">
    <property type="entry name" value="VdcD-like"/>
</dbReference>